<comment type="caution">
    <text evidence="2">The sequence shown here is derived from an EMBL/GenBank/DDBJ whole genome shotgun (WGS) entry which is preliminary data.</text>
</comment>
<feature type="transmembrane region" description="Helical" evidence="1">
    <location>
        <begin position="300"/>
        <end position="321"/>
    </location>
</feature>
<feature type="transmembrane region" description="Helical" evidence="1">
    <location>
        <begin position="60"/>
        <end position="79"/>
    </location>
</feature>
<feature type="transmembrane region" description="Helical" evidence="1">
    <location>
        <begin position="118"/>
        <end position="135"/>
    </location>
</feature>
<feature type="transmembrane region" description="Helical" evidence="1">
    <location>
        <begin position="350"/>
        <end position="371"/>
    </location>
</feature>
<feature type="transmembrane region" description="Helical" evidence="1">
    <location>
        <begin position="179"/>
        <end position="197"/>
    </location>
</feature>
<keyword evidence="3" id="KW-1185">Reference proteome</keyword>
<dbReference type="Proteomes" id="UP000323426">
    <property type="component" value="Unassembled WGS sequence"/>
</dbReference>
<evidence type="ECO:0000313" key="2">
    <source>
        <dbReference type="EMBL" id="KAA5544748.1"/>
    </source>
</evidence>
<feature type="transmembrane region" description="Helical" evidence="1">
    <location>
        <begin position="31"/>
        <end position="48"/>
    </location>
</feature>
<keyword evidence="1" id="KW-0472">Membrane</keyword>
<organism evidence="2 3">
    <name type="scientific">Adhaeribacter rhizoryzae</name>
    <dbReference type="NCBI Taxonomy" id="2607907"/>
    <lineage>
        <taxon>Bacteria</taxon>
        <taxon>Pseudomonadati</taxon>
        <taxon>Bacteroidota</taxon>
        <taxon>Cytophagia</taxon>
        <taxon>Cytophagales</taxon>
        <taxon>Hymenobacteraceae</taxon>
        <taxon>Adhaeribacter</taxon>
    </lineage>
</organism>
<keyword evidence="1" id="KW-1133">Transmembrane helix</keyword>
<feature type="transmembrane region" description="Helical" evidence="1">
    <location>
        <begin position="383"/>
        <end position="400"/>
    </location>
</feature>
<reference evidence="2 3" key="1">
    <citation type="submission" date="2019-09" db="EMBL/GenBank/DDBJ databases">
        <title>Genome sequence and assembly of Adhaeribacter sp.</title>
        <authorList>
            <person name="Chhetri G."/>
        </authorList>
    </citation>
    <scope>NUCLEOTIDE SEQUENCE [LARGE SCALE GENOMIC DNA]</scope>
    <source>
        <strain evidence="2 3">DK36</strain>
    </source>
</reference>
<gene>
    <name evidence="2" type="ORF">F0145_13750</name>
</gene>
<evidence type="ECO:0000313" key="3">
    <source>
        <dbReference type="Proteomes" id="UP000323426"/>
    </source>
</evidence>
<accession>A0A5M6DB08</accession>
<dbReference type="EMBL" id="VWSF01000010">
    <property type="protein sequence ID" value="KAA5544748.1"/>
    <property type="molecule type" value="Genomic_DNA"/>
</dbReference>
<feature type="transmembrane region" description="Helical" evidence="1">
    <location>
        <begin position="209"/>
        <end position="239"/>
    </location>
</feature>
<name>A0A5M6DB08_9BACT</name>
<dbReference type="AlphaFoldDB" id="A0A5M6DB08"/>
<feature type="transmembrane region" description="Helical" evidence="1">
    <location>
        <begin position="251"/>
        <end position="267"/>
    </location>
</feature>
<evidence type="ECO:0008006" key="4">
    <source>
        <dbReference type="Google" id="ProtNLM"/>
    </source>
</evidence>
<evidence type="ECO:0000256" key="1">
    <source>
        <dbReference type="SAM" id="Phobius"/>
    </source>
</evidence>
<feature type="transmembrane region" description="Helical" evidence="1">
    <location>
        <begin position="85"/>
        <end position="106"/>
    </location>
</feature>
<feature type="transmembrane region" description="Helical" evidence="1">
    <location>
        <begin position="406"/>
        <end position="423"/>
    </location>
</feature>
<keyword evidence="1" id="KW-0812">Transmembrane</keyword>
<protein>
    <recommendedName>
        <fullName evidence="4">O-antigen ligase domain-containing protein</fullName>
    </recommendedName>
</protein>
<proteinExistence type="predicted"/>
<sequence>MLLSLKRLVFLLLITLPVTFKIEVLPGVFLYPQEPLLILIFFIIFFGRKITYLPQFLKPYIYFLFALFFILLSTVLSFFKYIDIAGLFKAFKYFVYLTCILFLAGYDFRGYLKTFNKVALSALLVTLLLYVYNWLTFGGGTSAYLHLTTWDVNYVPSGLSNLNFSIFNFSFSRSAGNHGIYGSYLVLVYLVNLYLLLKKREEVTKLNYILIGLVVINLVLLTSRESLLIFLIVNLFFFIKDIISFRLKKHYLYLLVILVLFINYVLIKDIDFGLISKIKHTIQSYQESGGEQNINLRFRVWMLILLSYSLYPFSLLVGYGYNQLNFVDAIASTNNYYDLYKHYASVPESLFFLMLAYGGLFSLLLLLAFFFQLFNRLLKLKKFSALHELFLYFTIGIFISNNTGGSLMSDLLLAQFSLFYLFLNKWYVQEENFTYYSKG</sequence>